<evidence type="ECO:0000313" key="1">
    <source>
        <dbReference type="EMBL" id="KAJ8505754.1"/>
    </source>
</evidence>
<sequence length="95" mass="10394">MEEPTAPVEERSPFLLTDRQAAAPTVLLLRRTISSSSGVMVTLLPYSASARPVSFPPPTAFPTLRSRGALMKCRLFFLTDFRTLPISAPGTLYPL</sequence>
<evidence type="ECO:0000313" key="2">
    <source>
        <dbReference type="Proteomes" id="UP001222027"/>
    </source>
</evidence>
<dbReference type="EMBL" id="JAQQAF010000002">
    <property type="protein sequence ID" value="KAJ8505754.1"/>
    <property type="molecule type" value="Genomic_DNA"/>
</dbReference>
<protein>
    <submittedName>
        <fullName evidence="1">Uncharacterized protein</fullName>
    </submittedName>
</protein>
<dbReference type="AlphaFoldDB" id="A0AAV8RQ39"/>
<accession>A0AAV8RQ39</accession>
<name>A0AAV8RQ39_ENSVE</name>
<proteinExistence type="predicted"/>
<dbReference type="Proteomes" id="UP001222027">
    <property type="component" value="Unassembled WGS sequence"/>
</dbReference>
<gene>
    <name evidence="1" type="ORF">OPV22_006640</name>
</gene>
<comment type="caution">
    <text evidence="1">The sequence shown here is derived from an EMBL/GenBank/DDBJ whole genome shotgun (WGS) entry which is preliminary data.</text>
</comment>
<keyword evidence="2" id="KW-1185">Reference proteome</keyword>
<reference evidence="1 2" key="1">
    <citation type="submission" date="2022-12" db="EMBL/GenBank/DDBJ databases">
        <title>Chromosome-scale assembly of the Ensete ventricosum genome.</title>
        <authorList>
            <person name="Dussert Y."/>
            <person name="Stocks J."/>
            <person name="Wendawek A."/>
            <person name="Woldeyes F."/>
            <person name="Nichols R.A."/>
            <person name="Borrell J.S."/>
        </authorList>
    </citation>
    <scope>NUCLEOTIDE SEQUENCE [LARGE SCALE GENOMIC DNA]</scope>
    <source>
        <strain evidence="2">cv. Maze</strain>
        <tissue evidence="1">Seeds</tissue>
    </source>
</reference>
<organism evidence="1 2">
    <name type="scientific">Ensete ventricosum</name>
    <name type="common">Abyssinian banana</name>
    <name type="synonym">Musa ensete</name>
    <dbReference type="NCBI Taxonomy" id="4639"/>
    <lineage>
        <taxon>Eukaryota</taxon>
        <taxon>Viridiplantae</taxon>
        <taxon>Streptophyta</taxon>
        <taxon>Embryophyta</taxon>
        <taxon>Tracheophyta</taxon>
        <taxon>Spermatophyta</taxon>
        <taxon>Magnoliopsida</taxon>
        <taxon>Liliopsida</taxon>
        <taxon>Zingiberales</taxon>
        <taxon>Musaceae</taxon>
        <taxon>Ensete</taxon>
    </lineage>
</organism>